<reference evidence="5 8" key="2">
    <citation type="submission" date="2011-04" db="EMBL/GenBank/DDBJ databases">
        <title>The complete genome of Selenomonas sputigena DSM 20758.</title>
        <authorList>
            <consortium name="US DOE Joint Genome Institute (JGI-PGF)"/>
            <person name="Lucas S."/>
            <person name="Copeland A."/>
            <person name="Lapidus A."/>
            <person name="Bruce D."/>
            <person name="Goodwin L."/>
            <person name="Pitluck S."/>
            <person name="Peters L."/>
            <person name="Kyrpides N."/>
            <person name="Mavromatis K."/>
            <person name="Ivanova N."/>
            <person name="Ovchinnikova G."/>
            <person name="Teshima H."/>
            <person name="Detter J.C."/>
            <person name="Tapia R."/>
            <person name="Han C."/>
            <person name="Land M."/>
            <person name="Hauser L."/>
            <person name="Markowitz V."/>
            <person name="Cheng J.-F."/>
            <person name="Hugenholtz P."/>
            <person name="Woyke T."/>
            <person name="Wu D."/>
            <person name="Gronow S."/>
            <person name="Wellnitz S."/>
            <person name="Schneider S."/>
            <person name="Klenk H.-P."/>
            <person name="Eisen J.A."/>
        </authorList>
    </citation>
    <scope>NUCLEOTIDE SEQUENCE [LARGE SCALE GENOMIC DNA]</scope>
    <source>
        <strain evidence="5">ATCC 35185</strain>
        <strain evidence="8">ATCC 35185 / DSM 20758 / VPI D19B-28</strain>
    </source>
</reference>
<dbReference type="HOGENOM" id="CLU_725392_0_0_9"/>
<feature type="region of interest" description="Disordered" evidence="2">
    <location>
        <begin position="117"/>
        <end position="186"/>
    </location>
</feature>
<evidence type="ECO:0000313" key="7">
    <source>
        <dbReference type="Proteomes" id="UP000003505"/>
    </source>
</evidence>
<feature type="compositionally biased region" description="Basic and acidic residues" evidence="2">
    <location>
        <begin position="117"/>
        <end position="126"/>
    </location>
</feature>
<dbReference type="STRING" id="546271.Selsp_1350"/>
<dbReference type="Pfam" id="PF09681">
    <property type="entry name" value="Phage_rep_org_N"/>
    <property type="match status" value="1"/>
</dbReference>
<protein>
    <submittedName>
        <fullName evidence="6">Phage replisome organizer N-terminal domain protein</fullName>
    </submittedName>
    <submittedName>
        <fullName evidence="5">Replisome organizer region-containing protein</fullName>
    </submittedName>
</protein>
<feature type="compositionally biased region" description="Basic and acidic residues" evidence="2">
    <location>
        <begin position="134"/>
        <end position="152"/>
    </location>
</feature>
<dbReference type="eggNOG" id="COG3935">
    <property type="taxonomic scope" value="Bacteria"/>
</dbReference>
<dbReference type="OrthoDB" id="1667428at2"/>
<dbReference type="AlphaFoldDB" id="C9LU64"/>
<dbReference type="NCBIfam" id="TIGR01714">
    <property type="entry name" value="phage_rep_org_N"/>
    <property type="match status" value="1"/>
</dbReference>
<sequence>MADKRYYWIKIKSDFFDLPTIDWLQDQKNGCEYIVLYQKLCLLSANSGGELVRKVGDMIIPYDVKKIAEVTRFKFDTVVVAMGLYKKIGLIVEREDGVFVVAGIGEMVGSETKWAEKKRLQRDKGGDNVPRLSQKIEDKKGQSEDNVPRRVPTDVPQSAGTLGGTHERTDIGTQQGTSAPTLSGKSIEIRDQSIELREKRINKQDIAAAAAAAIGVSNNTYTREAPTGEDRAEIIQAFCNNFQPGAGNMVIEQLHDAIDTYGRKWCMEAIREAAASGGRSIQYVLRILQRWERDGFKAERKKGGKDYGTGVIQGDMARDGAEKSAYAAYLDGDTVKKSPYDLGGASEEGGDSADDRSTQRGDPDGTRASHGSGGRGDQASA</sequence>
<feature type="domain" description="DnaB/C C-terminal" evidence="3">
    <location>
        <begin position="238"/>
        <end position="297"/>
    </location>
</feature>
<dbReference type="Proteomes" id="UP000011124">
    <property type="component" value="Chromosome"/>
</dbReference>
<comment type="similarity">
    <text evidence="1">Belongs to the DnaB/DnaD family.</text>
</comment>
<gene>
    <name evidence="5" type="ordered locus">Selsp_1350</name>
    <name evidence="6" type="ORF">SELSPUOL_00871</name>
</gene>
<evidence type="ECO:0000259" key="4">
    <source>
        <dbReference type="Pfam" id="PF09681"/>
    </source>
</evidence>
<name>C9LU64_SELS3</name>
<organism evidence="6 7">
    <name type="scientific">Selenomonas sputigena (strain ATCC 35185 / DSM 20758 / CCUG 44933 / VPI D19B-28)</name>
    <dbReference type="NCBI Taxonomy" id="546271"/>
    <lineage>
        <taxon>Bacteria</taxon>
        <taxon>Bacillati</taxon>
        <taxon>Bacillota</taxon>
        <taxon>Negativicutes</taxon>
        <taxon>Selenomonadales</taxon>
        <taxon>Selenomonadaceae</taxon>
        <taxon>Selenomonas</taxon>
    </lineage>
</organism>
<dbReference type="Gene3D" id="1.10.10.630">
    <property type="entry name" value="DnaD domain-like"/>
    <property type="match status" value="1"/>
</dbReference>
<feature type="compositionally biased region" description="Gly residues" evidence="2">
    <location>
        <begin position="371"/>
        <end position="381"/>
    </location>
</feature>
<evidence type="ECO:0000313" key="8">
    <source>
        <dbReference type="Proteomes" id="UP000011124"/>
    </source>
</evidence>
<dbReference type="InterPro" id="IPR006343">
    <property type="entry name" value="DnaB/C_C"/>
</dbReference>
<proteinExistence type="inferred from homology"/>
<feature type="region of interest" description="Disordered" evidence="2">
    <location>
        <begin position="334"/>
        <end position="381"/>
    </location>
</feature>
<evidence type="ECO:0000259" key="3">
    <source>
        <dbReference type="Pfam" id="PF07261"/>
    </source>
</evidence>
<evidence type="ECO:0000313" key="5">
    <source>
        <dbReference type="EMBL" id="AEC00309.1"/>
    </source>
</evidence>
<dbReference type="RefSeq" id="WP_006192052.1">
    <property type="nucleotide sequence ID" value="NC_015437.1"/>
</dbReference>
<dbReference type="EMBL" id="ACKP02000015">
    <property type="protein sequence ID" value="EEX77595.1"/>
    <property type="molecule type" value="Genomic_DNA"/>
</dbReference>
<evidence type="ECO:0000256" key="1">
    <source>
        <dbReference type="ARBA" id="ARBA00093462"/>
    </source>
</evidence>
<feature type="compositionally biased region" description="Basic and acidic residues" evidence="2">
    <location>
        <begin position="353"/>
        <end position="367"/>
    </location>
</feature>
<accession>C9LU64</accession>
<feature type="domain" description="Phage replisome organiser N-terminal" evidence="4">
    <location>
        <begin position="8"/>
        <end position="123"/>
    </location>
</feature>
<reference evidence="6 7" key="1">
    <citation type="submission" date="2009-09" db="EMBL/GenBank/DDBJ databases">
        <authorList>
            <person name="Weinstock G."/>
            <person name="Sodergren E."/>
            <person name="Clifton S."/>
            <person name="Fulton L."/>
            <person name="Fulton B."/>
            <person name="Courtney L."/>
            <person name="Fronick C."/>
            <person name="Harrison M."/>
            <person name="Strong C."/>
            <person name="Farmer C."/>
            <person name="Delahaunty K."/>
            <person name="Markovic C."/>
            <person name="Hall O."/>
            <person name="Minx P."/>
            <person name="Tomlinson C."/>
            <person name="Mitreva M."/>
            <person name="Nelson J."/>
            <person name="Hou S."/>
            <person name="Wollam A."/>
            <person name="Pepin K.H."/>
            <person name="Johnson M."/>
            <person name="Bhonagiri V."/>
            <person name="Nash W.E."/>
            <person name="Warren W."/>
            <person name="Chinwalla A."/>
            <person name="Mardis E.R."/>
            <person name="Wilson R.K."/>
        </authorList>
    </citation>
    <scope>NUCLEOTIDE SEQUENCE [LARGE SCALE GENOMIC DNA]</scope>
    <source>
        <strain evidence="6">ATCC 35185</strain>
        <strain evidence="7">ATCC 35185 / DSM 20758 / VPI D19B-28</strain>
    </source>
</reference>
<evidence type="ECO:0000313" key="6">
    <source>
        <dbReference type="EMBL" id="EEX77595.1"/>
    </source>
</evidence>
<dbReference type="EMBL" id="CP002637">
    <property type="protein sequence ID" value="AEC00309.1"/>
    <property type="molecule type" value="Genomic_DNA"/>
</dbReference>
<dbReference type="InterPro" id="IPR010056">
    <property type="entry name" value="Phage_rep_org__N"/>
</dbReference>
<dbReference type="Proteomes" id="UP000003505">
    <property type="component" value="Unassembled WGS sequence"/>
</dbReference>
<dbReference type="InterPro" id="IPR034829">
    <property type="entry name" value="DnaD-like_sf"/>
</dbReference>
<evidence type="ECO:0000256" key="2">
    <source>
        <dbReference type="SAM" id="MobiDB-lite"/>
    </source>
</evidence>
<dbReference type="KEGG" id="ssg:Selsp_1350"/>
<feature type="compositionally biased region" description="Polar residues" evidence="2">
    <location>
        <begin position="171"/>
        <end position="184"/>
    </location>
</feature>
<keyword evidence="8" id="KW-1185">Reference proteome</keyword>
<dbReference type="Pfam" id="PF07261">
    <property type="entry name" value="DnaB_2"/>
    <property type="match status" value="1"/>
</dbReference>
<dbReference type="SUPFAM" id="SSF158499">
    <property type="entry name" value="DnaD domain-like"/>
    <property type="match status" value="1"/>
</dbReference>